<proteinExistence type="inferred from homology"/>
<evidence type="ECO:0000256" key="2">
    <source>
        <dbReference type="ARBA" id="ARBA00004496"/>
    </source>
</evidence>
<keyword evidence="6" id="KW-0221">Differentiation</keyword>
<keyword evidence="9 11" id="KW-0539">Nucleus</keyword>
<keyword evidence="17" id="KW-1185">Reference proteome</keyword>
<comment type="caution">
    <text evidence="15">The sequence shown here is derived from an EMBL/GenBank/DDBJ whole genome shotgun (WGS) entry which is preliminary data.</text>
</comment>
<evidence type="ECO:0000256" key="9">
    <source>
        <dbReference type="ARBA" id="ARBA00023242"/>
    </source>
</evidence>
<feature type="region of interest" description="Disordered" evidence="12">
    <location>
        <begin position="378"/>
        <end position="440"/>
    </location>
</feature>
<reference evidence="15" key="2">
    <citation type="submission" date="2018-11" db="EMBL/GenBank/DDBJ databases">
        <title>Trombidioid mite genomics.</title>
        <authorList>
            <person name="Dong X."/>
        </authorList>
    </citation>
    <scope>NUCLEOTIDE SEQUENCE</scope>
    <source>
        <strain evidence="15">UoL-WK</strain>
    </source>
</reference>
<feature type="domain" description="HMG box" evidence="13">
    <location>
        <begin position="1"/>
        <end position="53"/>
    </location>
</feature>
<dbReference type="OrthoDB" id="24555at2759"/>
<keyword evidence="4" id="KW-0217">Developmental protein</keyword>
<dbReference type="PROSITE" id="PS50118">
    <property type="entry name" value="HMG_BOX_2"/>
    <property type="match status" value="1"/>
</dbReference>
<dbReference type="GO" id="GO:0060964">
    <property type="term" value="P:regulation of miRNA-mediated gene silencing"/>
    <property type="evidence" value="ECO:0007669"/>
    <property type="project" value="InterPro"/>
</dbReference>
<protein>
    <submittedName>
        <fullName evidence="15">Protein maelstrom-like protein</fullName>
    </submittedName>
</protein>
<dbReference type="GO" id="GO:0005634">
    <property type="term" value="C:nucleus"/>
    <property type="evidence" value="ECO:0007669"/>
    <property type="project" value="UniProtKB-SubCell"/>
</dbReference>
<evidence type="ECO:0000256" key="10">
    <source>
        <dbReference type="ARBA" id="ARBA00023254"/>
    </source>
</evidence>
<evidence type="ECO:0000256" key="3">
    <source>
        <dbReference type="ARBA" id="ARBA00007057"/>
    </source>
</evidence>
<evidence type="ECO:0000256" key="4">
    <source>
        <dbReference type="ARBA" id="ARBA00022473"/>
    </source>
</evidence>
<dbReference type="EMBL" id="NCKU01004462">
    <property type="protein sequence ID" value="RWS05899.1"/>
    <property type="molecule type" value="Genomic_DNA"/>
</dbReference>
<dbReference type="InterPro" id="IPR009071">
    <property type="entry name" value="HMG_box_dom"/>
</dbReference>
<comment type="subcellular location">
    <subcellularLocation>
        <location evidence="2">Cytoplasm</location>
    </subcellularLocation>
    <subcellularLocation>
        <location evidence="1">Nucleus</location>
    </subcellularLocation>
</comment>
<feature type="DNA-binding region" description="HMG box" evidence="11">
    <location>
        <begin position="1"/>
        <end position="53"/>
    </location>
</feature>
<evidence type="ECO:0000313" key="16">
    <source>
        <dbReference type="EMBL" id="RWS05899.1"/>
    </source>
</evidence>
<dbReference type="GO" id="GO:0043565">
    <property type="term" value="F:sequence-specific DNA binding"/>
    <property type="evidence" value="ECO:0007669"/>
    <property type="project" value="TreeGrafter"/>
</dbReference>
<evidence type="ECO:0000313" key="15">
    <source>
        <dbReference type="EMBL" id="RWS05811.1"/>
    </source>
</evidence>
<keyword evidence="5" id="KW-0963">Cytoplasm</keyword>
<dbReference type="InterPro" id="IPR024970">
    <property type="entry name" value="Maelstrom"/>
</dbReference>
<dbReference type="Pfam" id="PF13017">
    <property type="entry name" value="Maelstrom"/>
    <property type="match status" value="1"/>
</dbReference>
<dbReference type="GO" id="GO:0030154">
    <property type="term" value="P:cell differentiation"/>
    <property type="evidence" value="ECO:0007669"/>
    <property type="project" value="UniProtKB-KW"/>
</dbReference>
<evidence type="ECO:0000256" key="7">
    <source>
        <dbReference type="ARBA" id="ARBA00023125"/>
    </source>
</evidence>
<reference evidence="15 17" key="1">
    <citation type="journal article" date="2018" name="Gigascience">
        <title>Genomes of trombidid mites reveal novel predicted allergens and laterally-transferred genes associated with secondary metabolism.</title>
        <authorList>
            <person name="Dong X."/>
            <person name="Chaisiri K."/>
            <person name="Xia D."/>
            <person name="Armstrong S.D."/>
            <person name="Fang Y."/>
            <person name="Donnelly M.J."/>
            <person name="Kadowaki T."/>
            <person name="McGarry J.W."/>
            <person name="Darby A.C."/>
            <person name="Makepeace B.L."/>
        </authorList>
    </citation>
    <scope>NUCLEOTIDE SEQUENCE [LARGE SCALE GENOMIC DNA]</scope>
    <source>
        <strain evidence="15">UoL-WK</strain>
    </source>
</reference>
<evidence type="ECO:0000256" key="6">
    <source>
        <dbReference type="ARBA" id="ARBA00022782"/>
    </source>
</evidence>
<dbReference type="AlphaFoldDB" id="A0A3S3RWI1"/>
<dbReference type="GO" id="GO:0034587">
    <property type="term" value="P:piRNA processing"/>
    <property type="evidence" value="ECO:0007669"/>
    <property type="project" value="TreeGrafter"/>
</dbReference>
<dbReference type="SUPFAM" id="SSF47095">
    <property type="entry name" value="HMG-box"/>
    <property type="match status" value="1"/>
</dbReference>
<evidence type="ECO:0000256" key="1">
    <source>
        <dbReference type="ARBA" id="ARBA00004123"/>
    </source>
</evidence>
<gene>
    <name evidence="14" type="ORF">B4U79_03405</name>
    <name evidence="16" type="ORF">B4U79_08993</name>
    <name evidence="15" type="ORF">B4U79_15704</name>
</gene>
<organism evidence="15 17">
    <name type="scientific">Dinothrombium tinctorium</name>
    <dbReference type="NCBI Taxonomy" id="1965070"/>
    <lineage>
        <taxon>Eukaryota</taxon>
        <taxon>Metazoa</taxon>
        <taxon>Ecdysozoa</taxon>
        <taxon>Arthropoda</taxon>
        <taxon>Chelicerata</taxon>
        <taxon>Arachnida</taxon>
        <taxon>Acari</taxon>
        <taxon>Acariformes</taxon>
        <taxon>Trombidiformes</taxon>
        <taxon>Prostigmata</taxon>
        <taxon>Anystina</taxon>
        <taxon>Parasitengona</taxon>
        <taxon>Trombidioidea</taxon>
        <taxon>Trombidiidae</taxon>
        <taxon>Dinothrombium</taxon>
    </lineage>
</organism>
<dbReference type="GO" id="GO:0043186">
    <property type="term" value="C:P granule"/>
    <property type="evidence" value="ECO:0007669"/>
    <property type="project" value="TreeGrafter"/>
</dbReference>
<evidence type="ECO:0000256" key="8">
    <source>
        <dbReference type="ARBA" id="ARBA00023158"/>
    </source>
</evidence>
<accession>A0A3S3RWI1</accession>
<evidence type="ECO:0000313" key="17">
    <source>
        <dbReference type="Proteomes" id="UP000285301"/>
    </source>
</evidence>
<keyword evidence="7 11" id="KW-0238">DNA-binding</keyword>
<dbReference type="GO" id="GO:0007283">
    <property type="term" value="P:spermatogenesis"/>
    <property type="evidence" value="ECO:0007669"/>
    <property type="project" value="TreeGrafter"/>
</dbReference>
<dbReference type="InterPro" id="IPR039259">
    <property type="entry name" value="Protein_maelstrom"/>
</dbReference>
<dbReference type="EMBL" id="NCKU01004534">
    <property type="protein sequence ID" value="RWS05811.1"/>
    <property type="molecule type" value="Genomic_DNA"/>
</dbReference>
<dbReference type="PANTHER" id="PTHR21358">
    <property type="entry name" value="PROTEIN MAELSTROM HOMOLOG"/>
    <property type="match status" value="1"/>
</dbReference>
<keyword evidence="8" id="KW-0943">RNA-mediated gene silencing</keyword>
<evidence type="ECO:0000256" key="5">
    <source>
        <dbReference type="ARBA" id="ARBA00022490"/>
    </source>
</evidence>
<dbReference type="GO" id="GO:0007140">
    <property type="term" value="P:male meiotic nuclear division"/>
    <property type="evidence" value="ECO:0007669"/>
    <property type="project" value="TreeGrafter"/>
</dbReference>
<name>A0A3S3RWI1_9ACAR</name>
<dbReference type="Proteomes" id="UP000285301">
    <property type="component" value="Unassembled WGS sequence"/>
</dbReference>
<dbReference type="InterPro" id="IPR036910">
    <property type="entry name" value="HMG_box_dom_sf"/>
</dbReference>
<evidence type="ECO:0000256" key="11">
    <source>
        <dbReference type="PROSITE-ProRule" id="PRU00267"/>
    </source>
</evidence>
<keyword evidence="10" id="KW-0469">Meiosis</keyword>
<sequence>MRSDPANKALSLPELVNKYGEVWRNMGPEERKPYEDESKGIRVNRTRPIYTTTGVDINLEREQENQRMLYEDYLKKLVETAVIEEKDIESLKNKSFFFMAFNVLCREQNGTWYPNEVGLVEYSIRNGITNAYHCFIDPGDIPLGYTRVAKEHSEATHKIPICNFVKARGNNRLEDGNRDEEARRKAYQGIVLEIFEILKKSKLKTNVASKDRSKYEMDDETENPFMVFCLPKQKNQVKGCIEFLCKNAQLDQQLHKNFEVLDSILLLSLLVVRMGKTRPYAVCEGDLMVTTFDYSAGTNCEYHEEMDVSADNCALGVVKKMCYLLSDILCSVYNIQPTDKHMPSQANDDFQVEEFVPLPSFNSTRSVPVNRYFHDNDMDSHSMEVPETIRPPRQLPSEFPNSYLREAVGGPSTSGEKEKKVLDPRTKLGIGRGRGIPRNK</sequence>
<feature type="compositionally biased region" description="Basic and acidic residues" evidence="12">
    <location>
        <begin position="415"/>
        <end position="426"/>
    </location>
</feature>
<dbReference type="EMBL" id="NCKU01005403">
    <property type="protein sequence ID" value="RWS04613.1"/>
    <property type="molecule type" value="Genomic_DNA"/>
</dbReference>
<dbReference type="GO" id="GO:0045892">
    <property type="term" value="P:negative regulation of DNA-templated transcription"/>
    <property type="evidence" value="ECO:0007669"/>
    <property type="project" value="TreeGrafter"/>
</dbReference>
<evidence type="ECO:0000256" key="12">
    <source>
        <dbReference type="SAM" id="MobiDB-lite"/>
    </source>
</evidence>
<dbReference type="PANTHER" id="PTHR21358:SF4">
    <property type="entry name" value="PROTEIN MAELSTROM HOMOLOG"/>
    <property type="match status" value="1"/>
</dbReference>
<comment type="similarity">
    <text evidence="3">Belongs to the maelstrom family.</text>
</comment>
<evidence type="ECO:0000259" key="13">
    <source>
        <dbReference type="PROSITE" id="PS50118"/>
    </source>
</evidence>
<evidence type="ECO:0000313" key="14">
    <source>
        <dbReference type="EMBL" id="RWS04613.1"/>
    </source>
</evidence>